<evidence type="ECO:0000313" key="3">
    <source>
        <dbReference type="EMBL" id="QBO35578.1"/>
    </source>
</evidence>
<organism evidence="3 4">
    <name type="scientific">Periweissella cryptocerci</name>
    <dbReference type="NCBI Taxonomy" id="2506420"/>
    <lineage>
        <taxon>Bacteria</taxon>
        <taxon>Bacillati</taxon>
        <taxon>Bacillota</taxon>
        <taxon>Bacilli</taxon>
        <taxon>Lactobacillales</taxon>
        <taxon>Lactobacillaceae</taxon>
        <taxon>Periweissella</taxon>
    </lineage>
</organism>
<evidence type="ECO:0000259" key="2">
    <source>
        <dbReference type="Pfam" id="PF14478"/>
    </source>
</evidence>
<accession>A0A4P6YSB3</accession>
<keyword evidence="1" id="KW-0812">Transmembrane</keyword>
<evidence type="ECO:0000313" key="4">
    <source>
        <dbReference type="Proteomes" id="UP000292886"/>
    </source>
</evidence>
<proteinExistence type="predicted"/>
<evidence type="ECO:0000256" key="1">
    <source>
        <dbReference type="SAM" id="Phobius"/>
    </source>
</evidence>
<feature type="transmembrane region" description="Helical" evidence="1">
    <location>
        <begin position="17"/>
        <end position="35"/>
    </location>
</feature>
<dbReference type="RefSeq" id="WP_133362657.1">
    <property type="nucleotide sequence ID" value="NZ_CP037940.1"/>
</dbReference>
<reference evidence="4" key="1">
    <citation type="submission" date="2019-03" db="EMBL/GenBank/DDBJ databases">
        <title>Weissella sp. 26KH-42 Genome sequencing.</title>
        <authorList>
            <person name="Heo J."/>
            <person name="Kim S.-J."/>
            <person name="Kim J.-S."/>
            <person name="Hong S.-B."/>
            <person name="Kwon S.-W."/>
        </authorList>
    </citation>
    <scope>NUCLEOTIDE SEQUENCE [LARGE SCALE GENOMIC DNA]</scope>
    <source>
        <strain evidence="4">26KH-42</strain>
    </source>
</reference>
<keyword evidence="1" id="KW-1133">Transmembrane helix</keyword>
<dbReference type="InterPro" id="IPR027954">
    <property type="entry name" value="Transcobalamin-like_C"/>
</dbReference>
<dbReference type="Gene3D" id="2.170.130.30">
    <property type="match status" value="1"/>
</dbReference>
<dbReference type="Pfam" id="PF14478">
    <property type="entry name" value="DUF4430"/>
    <property type="match status" value="1"/>
</dbReference>
<dbReference type="AlphaFoldDB" id="A0A4P6YSB3"/>
<dbReference type="OrthoDB" id="1629003at2"/>
<dbReference type="Proteomes" id="UP000292886">
    <property type="component" value="Chromosome"/>
</dbReference>
<feature type="domain" description="Transcobalamin-like C-terminal" evidence="2">
    <location>
        <begin position="74"/>
        <end position="138"/>
    </location>
</feature>
<gene>
    <name evidence="3" type="ORF">EQG49_03445</name>
</gene>
<keyword evidence="1" id="KW-0472">Membrane</keyword>
<sequence length="144" mass="16250">MSNTTHLKGVANMHKKWLFSILAVLLLLGIGGYFYHQSATPSLANHTAKQHVTISYQTKQVNRSKNITFTGSKTLLTLLKREPFNAQFTKDGFITAVAGIKQNPKRGQFWVYTVNNKQTSVSAQKLELHSRDKVKLELISYKAK</sequence>
<keyword evidence="4" id="KW-1185">Reference proteome</keyword>
<protein>
    <submittedName>
        <fullName evidence="3">DUF4430 domain-containing protein</fullName>
    </submittedName>
</protein>
<name>A0A4P6YSB3_9LACO</name>
<dbReference type="KEGG" id="wei:EQG49_03445"/>
<dbReference type="EMBL" id="CP037940">
    <property type="protein sequence ID" value="QBO35578.1"/>
    <property type="molecule type" value="Genomic_DNA"/>
</dbReference>